<proteinExistence type="predicted"/>
<evidence type="ECO:0000313" key="3">
    <source>
        <dbReference type="Proteomes" id="UP001162640"/>
    </source>
</evidence>
<gene>
    <name evidence="2" type="ORF">TL16_g06761</name>
</gene>
<feature type="region of interest" description="Disordered" evidence="1">
    <location>
        <begin position="83"/>
        <end position="102"/>
    </location>
</feature>
<evidence type="ECO:0000313" key="2">
    <source>
        <dbReference type="EMBL" id="GMH75431.1"/>
    </source>
</evidence>
<organism evidence="2 3">
    <name type="scientific">Triparma laevis f. inornata</name>
    <dbReference type="NCBI Taxonomy" id="1714386"/>
    <lineage>
        <taxon>Eukaryota</taxon>
        <taxon>Sar</taxon>
        <taxon>Stramenopiles</taxon>
        <taxon>Ochrophyta</taxon>
        <taxon>Bolidophyceae</taxon>
        <taxon>Parmales</taxon>
        <taxon>Triparmaceae</taxon>
        <taxon>Triparma</taxon>
    </lineage>
</organism>
<accession>A0A9W7AQ68</accession>
<name>A0A9W7AQ68_9STRA</name>
<dbReference type="Proteomes" id="UP001162640">
    <property type="component" value="Unassembled WGS sequence"/>
</dbReference>
<protein>
    <submittedName>
        <fullName evidence="2">Uncharacterized protein</fullName>
    </submittedName>
</protein>
<dbReference type="AlphaFoldDB" id="A0A9W7AQ68"/>
<dbReference type="EMBL" id="BLQM01000208">
    <property type="protein sequence ID" value="GMH75431.1"/>
    <property type="molecule type" value="Genomic_DNA"/>
</dbReference>
<comment type="caution">
    <text evidence="2">The sequence shown here is derived from an EMBL/GenBank/DDBJ whole genome shotgun (WGS) entry which is preliminary data.</text>
</comment>
<evidence type="ECO:0000256" key="1">
    <source>
        <dbReference type="SAM" id="MobiDB-lite"/>
    </source>
</evidence>
<sequence>MLDERLEGSAYETLRLCSTRFVPVLLLSFNPPNPPLSRTLLTLDSLLITLAHDPIAYTRAKQILQSKKDLTELLSNVTGVGEVIEEETYDDDDDEEDDNDNS</sequence>
<reference evidence="3" key="1">
    <citation type="journal article" date="2023" name="Commun. Biol.">
        <title>Genome analysis of Parmales, the sister group of diatoms, reveals the evolutionary specialization of diatoms from phago-mixotrophs to photoautotrophs.</title>
        <authorList>
            <person name="Ban H."/>
            <person name="Sato S."/>
            <person name="Yoshikawa S."/>
            <person name="Yamada K."/>
            <person name="Nakamura Y."/>
            <person name="Ichinomiya M."/>
            <person name="Sato N."/>
            <person name="Blanc-Mathieu R."/>
            <person name="Endo H."/>
            <person name="Kuwata A."/>
            <person name="Ogata H."/>
        </authorList>
    </citation>
    <scope>NUCLEOTIDE SEQUENCE [LARGE SCALE GENOMIC DNA]</scope>
</reference>